<organism evidence="14 15">
    <name type="scientific">Morella rubra</name>
    <name type="common">Chinese bayberry</name>
    <dbReference type="NCBI Taxonomy" id="262757"/>
    <lineage>
        <taxon>Eukaryota</taxon>
        <taxon>Viridiplantae</taxon>
        <taxon>Streptophyta</taxon>
        <taxon>Embryophyta</taxon>
        <taxon>Tracheophyta</taxon>
        <taxon>Spermatophyta</taxon>
        <taxon>Magnoliopsida</taxon>
        <taxon>eudicotyledons</taxon>
        <taxon>Gunneridae</taxon>
        <taxon>Pentapetalae</taxon>
        <taxon>rosids</taxon>
        <taxon>fabids</taxon>
        <taxon>Fagales</taxon>
        <taxon>Myricaceae</taxon>
        <taxon>Morella</taxon>
    </lineage>
</organism>
<evidence type="ECO:0000313" key="14">
    <source>
        <dbReference type="EMBL" id="KAB1217563.1"/>
    </source>
</evidence>
<dbReference type="InterPro" id="IPR001128">
    <property type="entry name" value="Cyt_P450"/>
</dbReference>
<accession>A0A6A1VXV9</accession>
<comment type="subcellular location">
    <subcellularLocation>
        <location evidence="1">Membrane</location>
        <topology evidence="1">Single-pass membrane protein</topology>
    </subcellularLocation>
</comment>
<gene>
    <name evidence="14" type="ORF">CJ030_MR3G002710</name>
</gene>
<dbReference type="GO" id="GO:0016020">
    <property type="term" value="C:membrane"/>
    <property type="evidence" value="ECO:0007669"/>
    <property type="project" value="UniProtKB-SubCell"/>
</dbReference>
<evidence type="ECO:0000256" key="1">
    <source>
        <dbReference type="ARBA" id="ARBA00004167"/>
    </source>
</evidence>
<keyword evidence="8 11" id="KW-0408">Iron</keyword>
<evidence type="ECO:0000256" key="11">
    <source>
        <dbReference type="PIRSR" id="PIRSR602401-1"/>
    </source>
</evidence>
<keyword evidence="5 11" id="KW-0479">Metal-binding</keyword>
<dbReference type="EMBL" id="RXIC02000021">
    <property type="protein sequence ID" value="KAB1217563.1"/>
    <property type="molecule type" value="Genomic_DNA"/>
</dbReference>
<keyword evidence="15" id="KW-1185">Reference proteome</keyword>
<evidence type="ECO:0000256" key="8">
    <source>
        <dbReference type="ARBA" id="ARBA00023004"/>
    </source>
</evidence>
<dbReference type="GO" id="GO:0005506">
    <property type="term" value="F:iron ion binding"/>
    <property type="evidence" value="ECO:0007669"/>
    <property type="project" value="InterPro"/>
</dbReference>
<dbReference type="AlphaFoldDB" id="A0A6A1VXV9"/>
<evidence type="ECO:0000256" key="7">
    <source>
        <dbReference type="ARBA" id="ARBA00023002"/>
    </source>
</evidence>
<evidence type="ECO:0008006" key="16">
    <source>
        <dbReference type="Google" id="ProtNLM"/>
    </source>
</evidence>
<keyword evidence="7 12" id="KW-0560">Oxidoreductase</keyword>
<evidence type="ECO:0000256" key="4">
    <source>
        <dbReference type="ARBA" id="ARBA00022692"/>
    </source>
</evidence>
<evidence type="ECO:0000313" key="15">
    <source>
        <dbReference type="Proteomes" id="UP000516437"/>
    </source>
</evidence>
<protein>
    <recommendedName>
        <fullName evidence="16">Cytochrome P450 714A1</fullName>
    </recommendedName>
</protein>
<dbReference type="Proteomes" id="UP000516437">
    <property type="component" value="Chromosome 3"/>
</dbReference>
<dbReference type="InterPro" id="IPR036396">
    <property type="entry name" value="Cyt_P450_sf"/>
</dbReference>
<keyword evidence="6 13" id="KW-1133">Transmembrane helix</keyword>
<dbReference type="GO" id="GO:0004497">
    <property type="term" value="F:monooxygenase activity"/>
    <property type="evidence" value="ECO:0007669"/>
    <property type="project" value="UniProtKB-KW"/>
</dbReference>
<feature type="binding site" description="axial binding residue" evidence="11">
    <location>
        <position position="472"/>
    </location>
    <ligand>
        <name>heme</name>
        <dbReference type="ChEBI" id="CHEBI:30413"/>
    </ligand>
    <ligandPart>
        <name>Fe</name>
        <dbReference type="ChEBI" id="CHEBI:18248"/>
    </ligandPart>
</feature>
<dbReference type="PANTHER" id="PTHR24282">
    <property type="entry name" value="CYTOCHROME P450 FAMILY MEMBER"/>
    <property type="match status" value="1"/>
</dbReference>
<keyword evidence="3 11" id="KW-0349">Heme</keyword>
<evidence type="ECO:0000256" key="12">
    <source>
        <dbReference type="RuleBase" id="RU000461"/>
    </source>
</evidence>
<dbReference type="PANTHER" id="PTHR24282:SF36">
    <property type="entry name" value="CYTOCHROME P450 714A1-RELATED"/>
    <property type="match status" value="1"/>
</dbReference>
<sequence length="539" mass="60939">MMRVVPLPLRMIFSLVVMGLIGFFFHLYNTVWLKPERIRKKLRIQGIKGPPPSFLYGNLSEIHKIQSQATEATNHAEIVAHDYTSTLFPYFELWRKEYGLIYTYSTGTRQHLYVNQPELVKEMNLCITLDLGKPSYLTKRLAPMLGNGILRSNGVTWAQQRKIVAPEFFMDKVKGMAGQMLESAEPLLKKWEDCIEAQGGVTADIQVDEDLKGVSADVISRACFGSSYFKGKEIFLKLRRLQKAISQQGFLFGTTRLRSSLRVMNQKEISSLEREIESLIWKAVKERKQPCLEISSSEKDLMQLILEAAINDECLDKDSSKRFIVDNCKTIYFAGHEATAVAASWCLMLLALHPEWQARIRREVAQVCPNGLADINSVLQLKTVTIVIHEVLRLYPPAAFVSREALEDTQVGNITVPKGVCLWTLIPTLHRDQNIWGPDANEFKPERFTNGVSKACKFPQAYIPFGLGPRLCLGRNFAMVQLKIVLCLVISKFALSLSPTYRHCPAYRMIVEPGSGVHLLIRRIDAGITGSIDGKETEK</sequence>
<dbReference type="GO" id="GO:0016705">
    <property type="term" value="F:oxidoreductase activity, acting on paired donors, with incorporation or reduction of molecular oxygen"/>
    <property type="evidence" value="ECO:0007669"/>
    <property type="project" value="InterPro"/>
</dbReference>
<keyword evidence="4 13" id="KW-0812">Transmembrane</keyword>
<dbReference type="InterPro" id="IPR050665">
    <property type="entry name" value="Cytochrome_P450_Monooxygen"/>
</dbReference>
<keyword evidence="9 12" id="KW-0503">Monooxygenase</keyword>
<proteinExistence type="inferred from homology"/>
<evidence type="ECO:0000256" key="13">
    <source>
        <dbReference type="SAM" id="Phobius"/>
    </source>
</evidence>
<keyword evidence="10 13" id="KW-0472">Membrane</keyword>
<dbReference type="Pfam" id="PF00067">
    <property type="entry name" value="p450"/>
    <property type="match status" value="1"/>
</dbReference>
<feature type="transmembrane region" description="Helical" evidence="13">
    <location>
        <begin position="12"/>
        <end position="33"/>
    </location>
</feature>
<dbReference type="GO" id="GO:0020037">
    <property type="term" value="F:heme binding"/>
    <property type="evidence" value="ECO:0007669"/>
    <property type="project" value="InterPro"/>
</dbReference>
<dbReference type="SUPFAM" id="SSF48264">
    <property type="entry name" value="Cytochrome P450"/>
    <property type="match status" value="1"/>
</dbReference>
<comment type="cofactor">
    <cofactor evidence="11">
        <name>heme</name>
        <dbReference type="ChEBI" id="CHEBI:30413"/>
    </cofactor>
</comment>
<reference evidence="14 15" key="1">
    <citation type="journal article" date="2019" name="Plant Biotechnol. J.">
        <title>The red bayberry genome and genetic basis of sex determination.</title>
        <authorList>
            <person name="Jia H.M."/>
            <person name="Jia H.J."/>
            <person name="Cai Q.L."/>
            <person name="Wang Y."/>
            <person name="Zhao H.B."/>
            <person name="Yang W.F."/>
            <person name="Wang G.Y."/>
            <person name="Li Y.H."/>
            <person name="Zhan D.L."/>
            <person name="Shen Y.T."/>
            <person name="Niu Q.F."/>
            <person name="Chang L."/>
            <person name="Qiu J."/>
            <person name="Zhao L."/>
            <person name="Xie H.B."/>
            <person name="Fu W.Y."/>
            <person name="Jin J."/>
            <person name="Li X.W."/>
            <person name="Jiao Y."/>
            <person name="Zhou C.C."/>
            <person name="Tu T."/>
            <person name="Chai C.Y."/>
            <person name="Gao J.L."/>
            <person name="Fan L.J."/>
            <person name="van de Weg E."/>
            <person name="Wang J.Y."/>
            <person name="Gao Z.S."/>
        </authorList>
    </citation>
    <scope>NUCLEOTIDE SEQUENCE [LARGE SCALE GENOMIC DNA]</scope>
    <source>
        <tissue evidence="14">Leaves</tissue>
    </source>
</reference>
<evidence type="ECO:0000256" key="10">
    <source>
        <dbReference type="ARBA" id="ARBA00023136"/>
    </source>
</evidence>
<dbReference type="PRINTS" id="PR00385">
    <property type="entry name" value="P450"/>
</dbReference>
<dbReference type="Gene3D" id="1.10.630.10">
    <property type="entry name" value="Cytochrome P450"/>
    <property type="match status" value="1"/>
</dbReference>
<dbReference type="OrthoDB" id="1470350at2759"/>
<comment type="caution">
    <text evidence="14">The sequence shown here is derived from an EMBL/GenBank/DDBJ whole genome shotgun (WGS) entry which is preliminary data.</text>
</comment>
<dbReference type="InterPro" id="IPR002401">
    <property type="entry name" value="Cyt_P450_E_grp-I"/>
</dbReference>
<dbReference type="PROSITE" id="PS00086">
    <property type="entry name" value="CYTOCHROME_P450"/>
    <property type="match status" value="1"/>
</dbReference>
<evidence type="ECO:0000256" key="2">
    <source>
        <dbReference type="ARBA" id="ARBA00010617"/>
    </source>
</evidence>
<dbReference type="InterPro" id="IPR017972">
    <property type="entry name" value="Cyt_P450_CS"/>
</dbReference>
<dbReference type="PRINTS" id="PR00463">
    <property type="entry name" value="EP450I"/>
</dbReference>
<evidence type="ECO:0000256" key="9">
    <source>
        <dbReference type="ARBA" id="ARBA00023033"/>
    </source>
</evidence>
<evidence type="ECO:0000256" key="5">
    <source>
        <dbReference type="ARBA" id="ARBA00022723"/>
    </source>
</evidence>
<comment type="similarity">
    <text evidence="2 12">Belongs to the cytochrome P450 family.</text>
</comment>
<name>A0A6A1VXV9_9ROSI</name>
<evidence type="ECO:0000256" key="3">
    <source>
        <dbReference type="ARBA" id="ARBA00022617"/>
    </source>
</evidence>
<evidence type="ECO:0000256" key="6">
    <source>
        <dbReference type="ARBA" id="ARBA00022989"/>
    </source>
</evidence>